<comment type="caution">
    <text evidence="1">The sequence shown here is derived from an EMBL/GenBank/DDBJ whole genome shotgun (WGS) entry which is preliminary data.</text>
</comment>
<sequence>MVWIQVTLVVFVVSGFVLFLSIEEDFVVDSAVRAKSTVVWGVWKRFGSAFTYWYGGDGMARRSGRGDAYNAGKLWHPHRGVTIANLGVKRFLFHFLMRLILKGYWMEALDAQQSFITFSSFTGRIDVRKPLIRRKKLLLGNKGYTYARIVHGKKELVLEWDLSVKAVLRRAMGLFRNREFLHQKGANLGLSIDMDLGKTTDGHSYVHESDILAGPARQGYRMQ</sequence>
<reference evidence="1 2" key="1">
    <citation type="journal article" date="2019" name="Genome Biol. Evol.">
        <title>Insights into the evolution of the New World diploid cottons (Gossypium, subgenus Houzingenia) based on genome sequencing.</title>
        <authorList>
            <person name="Grover C.E."/>
            <person name="Arick M.A. 2nd"/>
            <person name="Thrash A."/>
            <person name="Conover J.L."/>
            <person name="Sanders W.S."/>
            <person name="Peterson D.G."/>
            <person name="Frelichowski J.E."/>
            <person name="Scheffler J.A."/>
            <person name="Scheffler B.E."/>
            <person name="Wendel J.F."/>
        </authorList>
    </citation>
    <scope>NUCLEOTIDE SEQUENCE [LARGE SCALE GENOMIC DNA]</scope>
    <source>
        <strain evidence="1">57</strain>
        <tissue evidence="1">Leaf</tissue>
    </source>
</reference>
<dbReference type="OrthoDB" id="10481383at2759"/>
<keyword evidence="2" id="KW-1185">Reference proteome</keyword>
<dbReference type="AlphaFoldDB" id="A0A7J8W665"/>
<organism evidence="1 2">
    <name type="scientific">Gossypium klotzschianum</name>
    <dbReference type="NCBI Taxonomy" id="34286"/>
    <lineage>
        <taxon>Eukaryota</taxon>
        <taxon>Viridiplantae</taxon>
        <taxon>Streptophyta</taxon>
        <taxon>Embryophyta</taxon>
        <taxon>Tracheophyta</taxon>
        <taxon>Spermatophyta</taxon>
        <taxon>Magnoliopsida</taxon>
        <taxon>eudicotyledons</taxon>
        <taxon>Gunneridae</taxon>
        <taxon>Pentapetalae</taxon>
        <taxon>rosids</taxon>
        <taxon>malvids</taxon>
        <taxon>Malvales</taxon>
        <taxon>Malvaceae</taxon>
        <taxon>Malvoideae</taxon>
        <taxon>Gossypium</taxon>
    </lineage>
</organism>
<gene>
    <name evidence="1" type="ORF">Goklo_024244</name>
</gene>
<proteinExistence type="predicted"/>
<dbReference type="Proteomes" id="UP000593573">
    <property type="component" value="Unassembled WGS sequence"/>
</dbReference>
<evidence type="ECO:0000313" key="2">
    <source>
        <dbReference type="Proteomes" id="UP000593573"/>
    </source>
</evidence>
<protein>
    <submittedName>
        <fullName evidence="1">Uncharacterized protein</fullName>
    </submittedName>
</protein>
<evidence type="ECO:0000313" key="1">
    <source>
        <dbReference type="EMBL" id="MBA0670526.1"/>
    </source>
</evidence>
<name>A0A7J8W665_9ROSI</name>
<accession>A0A7J8W665</accession>
<dbReference type="EMBL" id="JABFAB010236980">
    <property type="protein sequence ID" value="MBA0670526.1"/>
    <property type="molecule type" value="Genomic_DNA"/>
</dbReference>